<proteinExistence type="predicted"/>
<keyword evidence="4" id="KW-1185">Reference proteome</keyword>
<name>A0ABV6Z0P3_UNCC1</name>
<reference evidence="3 4" key="1">
    <citation type="submission" date="2024-09" db="EMBL/GenBank/DDBJ databases">
        <title>Laminarin stimulates single cell rates of sulfate reduction while oxygen inhibits transcriptomic activity in coastal marine sediment.</title>
        <authorList>
            <person name="Lindsay M."/>
            <person name="Orcutt B."/>
            <person name="Emerson D."/>
            <person name="Stepanauskas R."/>
            <person name="D'Angelo T."/>
        </authorList>
    </citation>
    <scope>NUCLEOTIDE SEQUENCE [LARGE SCALE GENOMIC DNA]</scope>
    <source>
        <strain evidence="3">SAG AM-311-K15</strain>
    </source>
</reference>
<feature type="modified residue" description="Phosphohistidine" evidence="1">
    <location>
        <position position="55"/>
    </location>
</feature>
<evidence type="ECO:0000313" key="3">
    <source>
        <dbReference type="EMBL" id="MFC1851999.1"/>
    </source>
</evidence>
<dbReference type="PROSITE" id="PS50894">
    <property type="entry name" value="HPT"/>
    <property type="match status" value="1"/>
</dbReference>
<gene>
    <name evidence="3" type="ORF">ACFL27_17540</name>
</gene>
<protein>
    <submittedName>
        <fullName evidence="3">Hpt domain-containing protein</fullName>
    </submittedName>
</protein>
<dbReference type="Proteomes" id="UP001594351">
    <property type="component" value="Unassembled WGS sequence"/>
</dbReference>
<comment type="caution">
    <text evidence="3">The sequence shown here is derived from an EMBL/GenBank/DDBJ whole genome shotgun (WGS) entry which is preliminary data.</text>
</comment>
<sequence length="110" mass="12685">MKPTNSDKLNKIPVTIDRDFESIIDEYLQITLDNTRELRESLAKRDFEKIETIGHNWKGTGEAYGLKRITEVGAKIETLAKNNSEKGIEGLVDIIHDYINRLDITFEEFT</sequence>
<evidence type="ECO:0000313" key="4">
    <source>
        <dbReference type="Proteomes" id="UP001594351"/>
    </source>
</evidence>
<keyword evidence="1" id="KW-0597">Phosphoprotein</keyword>
<dbReference type="InterPro" id="IPR008207">
    <property type="entry name" value="Sig_transdc_His_kin_Hpt_dom"/>
</dbReference>
<dbReference type="EMBL" id="JBHPBY010000252">
    <property type="protein sequence ID" value="MFC1851999.1"/>
    <property type="molecule type" value="Genomic_DNA"/>
</dbReference>
<dbReference type="Pfam" id="PF01627">
    <property type="entry name" value="Hpt"/>
    <property type="match status" value="1"/>
</dbReference>
<feature type="domain" description="HPt" evidence="2">
    <location>
        <begin position="16"/>
        <end position="110"/>
    </location>
</feature>
<organism evidence="3 4">
    <name type="scientific">candidate division CSSED10-310 bacterium</name>
    <dbReference type="NCBI Taxonomy" id="2855610"/>
    <lineage>
        <taxon>Bacteria</taxon>
        <taxon>Bacteria division CSSED10-310</taxon>
    </lineage>
</organism>
<dbReference type="InterPro" id="IPR036641">
    <property type="entry name" value="HPT_dom_sf"/>
</dbReference>
<evidence type="ECO:0000259" key="2">
    <source>
        <dbReference type="PROSITE" id="PS50894"/>
    </source>
</evidence>
<accession>A0ABV6Z0P3</accession>
<dbReference type="SUPFAM" id="SSF47226">
    <property type="entry name" value="Histidine-containing phosphotransfer domain, HPT domain"/>
    <property type="match status" value="1"/>
</dbReference>
<evidence type="ECO:0000256" key="1">
    <source>
        <dbReference type="PROSITE-ProRule" id="PRU00110"/>
    </source>
</evidence>
<dbReference type="Gene3D" id="1.20.120.160">
    <property type="entry name" value="HPT domain"/>
    <property type="match status" value="1"/>
</dbReference>